<dbReference type="InterPro" id="IPR006671">
    <property type="entry name" value="Cyclin_N"/>
</dbReference>
<feature type="domain" description="Cyclin-like" evidence="2">
    <location>
        <begin position="478"/>
        <end position="565"/>
    </location>
</feature>
<feature type="domain" description="Cyclin-like" evidence="2">
    <location>
        <begin position="54"/>
        <end position="135"/>
    </location>
</feature>
<dbReference type="Gene3D" id="1.10.472.10">
    <property type="entry name" value="Cyclin-like"/>
    <property type="match status" value="4"/>
</dbReference>
<dbReference type="InterPro" id="IPR013763">
    <property type="entry name" value="Cyclin-like_dom"/>
</dbReference>
<evidence type="ECO:0000313" key="4">
    <source>
        <dbReference type="Proteomes" id="UP001419268"/>
    </source>
</evidence>
<reference evidence="3 4" key="1">
    <citation type="submission" date="2024-01" db="EMBL/GenBank/DDBJ databases">
        <title>Genome assemblies of Stephania.</title>
        <authorList>
            <person name="Yang L."/>
        </authorList>
    </citation>
    <scope>NUCLEOTIDE SEQUENCE [LARGE SCALE GENOMIC DNA]</scope>
    <source>
        <strain evidence="3">JXDWG</strain>
        <tissue evidence="3">Leaf</tissue>
    </source>
</reference>
<dbReference type="InterPro" id="IPR043198">
    <property type="entry name" value="Cyclin/Ssn8"/>
</dbReference>
<dbReference type="EMBL" id="JBBNAG010000001">
    <property type="protein sequence ID" value="KAK9165518.1"/>
    <property type="molecule type" value="Genomic_DNA"/>
</dbReference>
<dbReference type="GO" id="GO:0006357">
    <property type="term" value="P:regulation of transcription by RNA polymerase II"/>
    <property type="evidence" value="ECO:0007669"/>
    <property type="project" value="InterPro"/>
</dbReference>
<dbReference type="AlphaFoldDB" id="A0AAP0Q399"/>
<proteinExistence type="inferred from homology"/>
<dbReference type="SMART" id="SM00385">
    <property type="entry name" value="CYCLIN"/>
    <property type="match status" value="3"/>
</dbReference>
<evidence type="ECO:0000313" key="3">
    <source>
        <dbReference type="EMBL" id="KAK9165518.1"/>
    </source>
</evidence>
<dbReference type="SUPFAM" id="SSF47954">
    <property type="entry name" value="Cyclin-like"/>
    <property type="match status" value="4"/>
</dbReference>
<dbReference type="PANTHER" id="PTHR10026">
    <property type="entry name" value="CYCLIN"/>
    <property type="match status" value="1"/>
</dbReference>
<sequence>MAATHDQQGSSAAHNSTTHRYWYVSRKQIEEDSPSRRDGMSLALENRLRVSYSEFLQELGSELNLLEETKATATLYCHRFFLVKSHMKYNNWRTIAAGCMNIACRVEKTTPLVYEKDIVSASFEILRKFYHTPISVTEEMIDKQAENVSTADELVLTTLGNDDINVSHPYKCLDNTSAKFQCPSKNEFDCYAREIAKETWLETSLCLQYKPEHIAGAAIYLAVQRFKEGVQYNGEKAKWWHEFDVPPRRLKDIGNHMLEEYAIIIKPFSPEDFGYPTANTTNLRNRSDPEEQEQFMPLLIIDLPDPDELFLKYPVEKEKSTQVTDRSWYVSRKWIEFESPSRRDGVPLDVENAMHIKYSNMQQELGKQLFLDELTIAAAIVYFHRFCLRRYHGNRKRWVISAACMFLASENANDPRPLKDIITEYCKIIANFKDGNSATNLTIKEERMDEAVRRVSEEAKTVAATLDNDGLDVHHPDEWLFPALQKFQGPSKYEACQFATNVAIQTWLKTTLCLQYKPEHIAVAAIYLAEKHFEDSIRYDSEVVLWDEFDVPLPLVEDIGNHMLEEWVRKKNEGDSPSRRDGVALDVENFLRRSYSKFLQELGSKLELAPSPLQWLQSGFLFASQTPYASLWAPTTPPPGSALAKTLNPL</sequence>
<accession>A0AAP0Q399</accession>
<dbReference type="InterPro" id="IPR036915">
    <property type="entry name" value="Cyclin-like_sf"/>
</dbReference>
<dbReference type="Pfam" id="PF00134">
    <property type="entry name" value="Cyclin_N"/>
    <property type="match status" value="2"/>
</dbReference>
<organism evidence="3 4">
    <name type="scientific">Stephania cephalantha</name>
    <dbReference type="NCBI Taxonomy" id="152367"/>
    <lineage>
        <taxon>Eukaryota</taxon>
        <taxon>Viridiplantae</taxon>
        <taxon>Streptophyta</taxon>
        <taxon>Embryophyta</taxon>
        <taxon>Tracheophyta</taxon>
        <taxon>Spermatophyta</taxon>
        <taxon>Magnoliopsida</taxon>
        <taxon>Ranunculales</taxon>
        <taxon>Menispermaceae</taxon>
        <taxon>Menispermoideae</taxon>
        <taxon>Cissampelideae</taxon>
        <taxon>Stephania</taxon>
    </lineage>
</organism>
<evidence type="ECO:0000256" key="1">
    <source>
        <dbReference type="RuleBase" id="RU000383"/>
    </source>
</evidence>
<comment type="caution">
    <text evidence="3">The sequence shown here is derived from an EMBL/GenBank/DDBJ whole genome shotgun (WGS) entry which is preliminary data.</text>
</comment>
<evidence type="ECO:0000259" key="2">
    <source>
        <dbReference type="SMART" id="SM00385"/>
    </source>
</evidence>
<keyword evidence="1" id="KW-0195">Cyclin</keyword>
<gene>
    <name evidence="3" type="ORF">Scep_000709</name>
</gene>
<protein>
    <recommendedName>
        <fullName evidence="2">Cyclin-like domain-containing protein</fullName>
    </recommendedName>
</protein>
<dbReference type="GO" id="GO:0016538">
    <property type="term" value="F:cyclin-dependent protein serine/threonine kinase regulator activity"/>
    <property type="evidence" value="ECO:0007669"/>
    <property type="project" value="InterPro"/>
</dbReference>
<keyword evidence="4" id="KW-1185">Reference proteome</keyword>
<feature type="domain" description="Cyclin-like" evidence="2">
    <location>
        <begin position="363"/>
        <end position="457"/>
    </location>
</feature>
<comment type="similarity">
    <text evidence="1">Belongs to the cyclin family.</text>
</comment>
<name>A0AAP0Q399_9MAGN</name>
<dbReference type="Proteomes" id="UP001419268">
    <property type="component" value="Unassembled WGS sequence"/>
</dbReference>